<name>A0A1G2R6R9_9BACT</name>
<keyword evidence="1" id="KW-0472">Membrane</keyword>
<feature type="transmembrane region" description="Helical" evidence="1">
    <location>
        <begin position="127"/>
        <end position="154"/>
    </location>
</feature>
<dbReference type="EMBL" id="MHTX01000015">
    <property type="protein sequence ID" value="OHA68536.1"/>
    <property type="molecule type" value="Genomic_DNA"/>
</dbReference>
<evidence type="ECO:0000256" key="1">
    <source>
        <dbReference type="SAM" id="Phobius"/>
    </source>
</evidence>
<keyword evidence="1" id="KW-1133">Transmembrane helix</keyword>
<gene>
    <name evidence="2" type="ORF">A3D59_00720</name>
</gene>
<feature type="transmembrane region" description="Helical" evidence="1">
    <location>
        <begin position="95"/>
        <end position="121"/>
    </location>
</feature>
<dbReference type="PANTHER" id="PTHR36007:SF2">
    <property type="entry name" value="TRANSPORT PROTEIN-RELATED"/>
    <property type="match status" value="1"/>
</dbReference>
<dbReference type="Pfam" id="PF06695">
    <property type="entry name" value="Sm_multidrug_ex"/>
    <property type="match status" value="1"/>
</dbReference>
<evidence type="ECO:0008006" key="4">
    <source>
        <dbReference type="Google" id="ProtNLM"/>
    </source>
</evidence>
<organism evidence="2 3">
    <name type="scientific">Candidatus Wildermuthbacteria bacterium RIFCSPHIGHO2_02_FULL_47_17</name>
    <dbReference type="NCBI Taxonomy" id="1802452"/>
    <lineage>
        <taxon>Bacteria</taxon>
        <taxon>Candidatus Wildermuthiibacteriota</taxon>
    </lineage>
</organism>
<keyword evidence="1" id="KW-0812">Transmembrane</keyword>
<feature type="transmembrane region" description="Helical" evidence="1">
    <location>
        <begin position="34"/>
        <end position="55"/>
    </location>
</feature>
<protein>
    <recommendedName>
        <fullName evidence="4">Ligand-binding protein SH3</fullName>
    </recommendedName>
</protein>
<dbReference type="InterPro" id="IPR009577">
    <property type="entry name" value="Sm_multidrug_ex"/>
</dbReference>
<feature type="transmembrane region" description="Helical" evidence="1">
    <location>
        <begin position="7"/>
        <end position="28"/>
    </location>
</feature>
<evidence type="ECO:0000313" key="3">
    <source>
        <dbReference type="Proteomes" id="UP000179258"/>
    </source>
</evidence>
<sequence>MPPELSTFLIAMSPIVELRGAIPVAIAVYHLPVWSAYLFSVLGNLVPLTLIVLLGEPVSKFISKKIHFLGRALELLFVHTRKTQQSKFEKFGKNLAVIILVATPIPFVGGWTGAIAAFVFGVPLKRALPLVVTGSFLAGAIVTTITLGTMRIFFI</sequence>
<dbReference type="PANTHER" id="PTHR36007">
    <property type="entry name" value="TRANSPORT PROTEIN-RELATED"/>
    <property type="match status" value="1"/>
</dbReference>
<proteinExistence type="predicted"/>
<dbReference type="Proteomes" id="UP000179258">
    <property type="component" value="Unassembled WGS sequence"/>
</dbReference>
<comment type="caution">
    <text evidence="2">The sequence shown here is derived from an EMBL/GenBank/DDBJ whole genome shotgun (WGS) entry which is preliminary data.</text>
</comment>
<accession>A0A1G2R6R9</accession>
<dbReference type="AlphaFoldDB" id="A0A1G2R6R9"/>
<evidence type="ECO:0000313" key="2">
    <source>
        <dbReference type="EMBL" id="OHA68536.1"/>
    </source>
</evidence>
<reference evidence="2 3" key="1">
    <citation type="journal article" date="2016" name="Nat. Commun.">
        <title>Thousands of microbial genomes shed light on interconnected biogeochemical processes in an aquifer system.</title>
        <authorList>
            <person name="Anantharaman K."/>
            <person name="Brown C.T."/>
            <person name="Hug L.A."/>
            <person name="Sharon I."/>
            <person name="Castelle C.J."/>
            <person name="Probst A.J."/>
            <person name="Thomas B.C."/>
            <person name="Singh A."/>
            <person name="Wilkins M.J."/>
            <person name="Karaoz U."/>
            <person name="Brodie E.L."/>
            <person name="Williams K.H."/>
            <person name="Hubbard S.S."/>
            <person name="Banfield J.F."/>
        </authorList>
    </citation>
    <scope>NUCLEOTIDE SEQUENCE [LARGE SCALE GENOMIC DNA]</scope>
</reference>